<proteinExistence type="predicted"/>
<dbReference type="EMBL" id="CP106735">
    <property type="protein sequence ID" value="UXX78713.1"/>
    <property type="molecule type" value="Genomic_DNA"/>
</dbReference>
<sequence>MKLKSLALLLSVLWLFTSKVEACAVLYYIDATTGKIYIVNNEDYWYDVNAYIQIEPKSKNKWARLWYGWDKFAQGGVNEVGLFFDAAVTPEQEKVPGYGNPNSNLGNEILAHCATVDEALLYIEKRKTGLTKSHMMFGDKSGKAVVVEWVGGKRELHWVVDNRLIMTNFLLSDTTAGNYPCYRYHSIEERIQALEKSEKEINLLSVGNTFGQAGQPARADESGRLGGTVYTSFISLTDMKFVLSYKLSNENVVILDLGSEFSKPNRQKIKLRN</sequence>
<keyword evidence="1" id="KW-0732">Signal</keyword>
<evidence type="ECO:0000313" key="3">
    <source>
        <dbReference type="Proteomes" id="UP001062165"/>
    </source>
</evidence>
<dbReference type="Gene3D" id="3.60.60.10">
    <property type="entry name" value="Penicillin V Acylase, Chain A"/>
    <property type="match status" value="1"/>
</dbReference>
<reference evidence="2" key="1">
    <citation type="submission" date="2022-10" db="EMBL/GenBank/DDBJ databases">
        <title>Comparative genomics and taxonomic characterization of three novel marine species of genus Reichenbachiella exhibiting antioxidant and polysaccharide degradation activities.</title>
        <authorList>
            <person name="Muhammad N."/>
            <person name="Lee Y.-J."/>
            <person name="Ko J."/>
            <person name="Kim S.-G."/>
        </authorList>
    </citation>
    <scope>NUCLEOTIDE SEQUENCE</scope>
    <source>
        <strain evidence="2">Wsw4-B4</strain>
    </source>
</reference>
<evidence type="ECO:0000256" key="1">
    <source>
        <dbReference type="SAM" id="SignalP"/>
    </source>
</evidence>
<dbReference type="RefSeq" id="WP_263050458.1">
    <property type="nucleotide sequence ID" value="NZ_CP106735.1"/>
</dbReference>
<feature type="signal peptide" evidence="1">
    <location>
        <begin position="1"/>
        <end position="22"/>
    </location>
</feature>
<dbReference type="SUPFAM" id="SSF56235">
    <property type="entry name" value="N-terminal nucleophile aminohydrolases (Ntn hydrolases)"/>
    <property type="match status" value="1"/>
</dbReference>
<dbReference type="InterPro" id="IPR029055">
    <property type="entry name" value="Ntn_hydrolases_N"/>
</dbReference>
<name>A0ABY6CXW1_9BACT</name>
<organism evidence="2 3">
    <name type="scientific">Reichenbachiella carrageenanivorans</name>
    <dbReference type="NCBI Taxonomy" id="2979869"/>
    <lineage>
        <taxon>Bacteria</taxon>
        <taxon>Pseudomonadati</taxon>
        <taxon>Bacteroidota</taxon>
        <taxon>Cytophagia</taxon>
        <taxon>Cytophagales</taxon>
        <taxon>Reichenbachiellaceae</taxon>
        <taxon>Reichenbachiella</taxon>
    </lineage>
</organism>
<protein>
    <submittedName>
        <fullName evidence="2">Penicillin acylase</fullName>
    </submittedName>
</protein>
<keyword evidence="3" id="KW-1185">Reference proteome</keyword>
<gene>
    <name evidence="2" type="ORF">N7E81_15240</name>
</gene>
<accession>A0ABY6CXW1</accession>
<evidence type="ECO:0000313" key="2">
    <source>
        <dbReference type="EMBL" id="UXX78713.1"/>
    </source>
</evidence>
<dbReference type="Proteomes" id="UP001062165">
    <property type="component" value="Chromosome"/>
</dbReference>
<feature type="chain" id="PRO_5045661634" evidence="1">
    <location>
        <begin position="23"/>
        <end position="273"/>
    </location>
</feature>